<accession>A0AA36J5J3</accession>
<organism evidence="2 3">
    <name type="scientific">Effrenium voratum</name>
    <dbReference type="NCBI Taxonomy" id="2562239"/>
    <lineage>
        <taxon>Eukaryota</taxon>
        <taxon>Sar</taxon>
        <taxon>Alveolata</taxon>
        <taxon>Dinophyceae</taxon>
        <taxon>Suessiales</taxon>
        <taxon>Symbiodiniaceae</taxon>
        <taxon>Effrenium</taxon>
    </lineage>
</organism>
<evidence type="ECO:0000256" key="1">
    <source>
        <dbReference type="SAM" id="MobiDB-lite"/>
    </source>
</evidence>
<dbReference type="Gene3D" id="2.60.40.10">
    <property type="entry name" value="Immunoglobulins"/>
    <property type="match status" value="1"/>
</dbReference>
<name>A0AA36J5J3_9DINO</name>
<dbReference type="GO" id="GO:0005930">
    <property type="term" value="C:axoneme"/>
    <property type="evidence" value="ECO:0007669"/>
    <property type="project" value="TreeGrafter"/>
</dbReference>
<dbReference type="GO" id="GO:1904158">
    <property type="term" value="P:axonemal central apparatus assembly"/>
    <property type="evidence" value="ECO:0007669"/>
    <property type="project" value="TreeGrafter"/>
</dbReference>
<feature type="region of interest" description="Disordered" evidence="1">
    <location>
        <begin position="80"/>
        <end position="111"/>
    </location>
</feature>
<dbReference type="EMBL" id="CAUJNA010003316">
    <property type="protein sequence ID" value="CAJ1398919.1"/>
    <property type="molecule type" value="Genomic_DNA"/>
</dbReference>
<proteinExistence type="predicted"/>
<protein>
    <submittedName>
        <fullName evidence="2">Uncharacterized protein</fullName>
    </submittedName>
</protein>
<sequence length="111" mass="12279">MYVKIVGREVPFPLVLVGNSVGPRVVVDPPSLDFGGVKCLEPVTRHVRLTNFSCIDASVRAFMNERKSLWSVHPKVIHLSPQEHASTGTHRANGRDLPSRGHVEPHRQRGG</sequence>
<reference evidence="2" key="1">
    <citation type="submission" date="2023-08" db="EMBL/GenBank/DDBJ databases">
        <authorList>
            <person name="Chen Y."/>
            <person name="Shah S."/>
            <person name="Dougan E. K."/>
            <person name="Thang M."/>
            <person name="Chan C."/>
        </authorList>
    </citation>
    <scope>NUCLEOTIDE SEQUENCE</scope>
</reference>
<keyword evidence="3" id="KW-1185">Reference proteome</keyword>
<dbReference type="InterPro" id="IPR033305">
    <property type="entry name" value="Hydin-like"/>
</dbReference>
<feature type="compositionally biased region" description="Basic and acidic residues" evidence="1">
    <location>
        <begin position="93"/>
        <end position="111"/>
    </location>
</feature>
<evidence type="ECO:0000313" key="2">
    <source>
        <dbReference type="EMBL" id="CAJ1398919.1"/>
    </source>
</evidence>
<evidence type="ECO:0000313" key="3">
    <source>
        <dbReference type="Proteomes" id="UP001178507"/>
    </source>
</evidence>
<gene>
    <name evidence="2" type="ORF">EVOR1521_LOCUS22567</name>
</gene>
<dbReference type="GO" id="GO:0003341">
    <property type="term" value="P:cilium movement"/>
    <property type="evidence" value="ECO:0007669"/>
    <property type="project" value="TreeGrafter"/>
</dbReference>
<comment type="caution">
    <text evidence="2">The sequence shown here is derived from an EMBL/GenBank/DDBJ whole genome shotgun (WGS) entry which is preliminary data.</text>
</comment>
<dbReference type="PANTHER" id="PTHR23053">
    <property type="entry name" value="DLEC1 DELETED IN LUNG AND ESOPHAGEAL CANCER 1"/>
    <property type="match status" value="1"/>
</dbReference>
<dbReference type="InterPro" id="IPR013783">
    <property type="entry name" value="Ig-like_fold"/>
</dbReference>
<dbReference type="AlphaFoldDB" id="A0AA36J5J3"/>
<dbReference type="PANTHER" id="PTHR23053:SF0">
    <property type="entry name" value="HYDROCEPHALUS-INDUCING PROTEIN HOMOLOG"/>
    <property type="match status" value="1"/>
</dbReference>
<dbReference type="Proteomes" id="UP001178507">
    <property type="component" value="Unassembled WGS sequence"/>
</dbReference>